<reference evidence="2" key="2">
    <citation type="journal article" date="2007" name="Science">
        <title>Draft genome sequence of the sexually transmitted pathogen Trichomonas vaginalis.</title>
        <authorList>
            <person name="Carlton J.M."/>
            <person name="Hirt R.P."/>
            <person name="Silva J.C."/>
            <person name="Delcher A.L."/>
            <person name="Schatz M."/>
            <person name="Zhao Q."/>
            <person name="Wortman J.R."/>
            <person name="Bidwell S.L."/>
            <person name="Alsmark U.C.M."/>
            <person name="Besteiro S."/>
            <person name="Sicheritz-Ponten T."/>
            <person name="Noel C.J."/>
            <person name="Dacks J.B."/>
            <person name="Foster P.G."/>
            <person name="Simillion C."/>
            <person name="Van de Peer Y."/>
            <person name="Miranda-Saavedra D."/>
            <person name="Barton G.J."/>
            <person name="Westrop G.D."/>
            <person name="Mueller S."/>
            <person name="Dessi D."/>
            <person name="Fiori P.L."/>
            <person name="Ren Q."/>
            <person name="Paulsen I."/>
            <person name="Zhang H."/>
            <person name="Bastida-Corcuera F.D."/>
            <person name="Simoes-Barbosa A."/>
            <person name="Brown M.T."/>
            <person name="Hayes R.D."/>
            <person name="Mukherjee M."/>
            <person name="Okumura C.Y."/>
            <person name="Schneider R."/>
            <person name="Smith A.J."/>
            <person name="Vanacova S."/>
            <person name="Villalvazo M."/>
            <person name="Haas B.J."/>
            <person name="Pertea M."/>
            <person name="Feldblyum T.V."/>
            <person name="Utterback T.R."/>
            <person name="Shu C.L."/>
            <person name="Osoegawa K."/>
            <person name="de Jong P.J."/>
            <person name="Hrdy I."/>
            <person name="Horvathova L."/>
            <person name="Zubacova Z."/>
            <person name="Dolezal P."/>
            <person name="Malik S.B."/>
            <person name="Logsdon J.M. Jr."/>
            <person name="Henze K."/>
            <person name="Gupta A."/>
            <person name="Wang C.C."/>
            <person name="Dunne R.L."/>
            <person name="Upcroft J.A."/>
            <person name="Upcroft P."/>
            <person name="White O."/>
            <person name="Salzberg S.L."/>
            <person name="Tang P."/>
            <person name="Chiu C.-H."/>
            <person name="Lee Y.-S."/>
            <person name="Embley T.M."/>
            <person name="Coombs G.H."/>
            <person name="Mottram J.C."/>
            <person name="Tachezy J."/>
            <person name="Fraser-Liggett C.M."/>
            <person name="Johnson P.J."/>
        </authorList>
    </citation>
    <scope>NUCLEOTIDE SEQUENCE [LARGE SCALE GENOMIC DNA]</scope>
    <source>
        <strain evidence="2">G3</strain>
    </source>
</reference>
<feature type="compositionally biased region" description="Polar residues" evidence="1">
    <location>
        <begin position="140"/>
        <end position="156"/>
    </location>
</feature>
<name>A2DJS8_TRIV3</name>
<feature type="compositionally biased region" description="Basic and acidic residues" evidence="1">
    <location>
        <begin position="347"/>
        <end position="373"/>
    </location>
</feature>
<evidence type="ECO:0000313" key="2">
    <source>
        <dbReference type="EMBL" id="EAY19292.1"/>
    </source>
</evidence>
<accession>A2DJS8</accession>
<protein>
    <submittedName>
        <fullName evidence="2">Uncharacterized protein</fullName>
    </submittedName>
</protein>
<dbReference type="PANTHER" id="PTHR47026:SF2">
    <property type="entry name" value="FLAGELLAR ASSOCIATED PROTEIN"/>
    <property type="match status" value="1"/>
</dbReference>
<dbReference type="EMBL" id="DS113209">
    <property type="protein sequence ID" value="EAY19292.1"/>
    <property type="molecule type" value="Genomic_DNA"/>
</dbReference>
<feature type="region of interest" description="Disordered" evidence="1">
    <location>
        <begin position="138"/>
        <end position="162"/>
    </location>
</feature>
<evidence type="ECO:0000256" key="1">
    <source>
        <dbReference type="SAM" id="MobiDB-lite"/>
    </source>
</evidence>
<dbReference type="RefSeq" id="XP_001580278.1">
    <property type="nucleotide sequence ID" value="XM_001580228.1"/>
</dbReference>
<dbReference type="Proteomes" id="UP000001542">
    <property type="component" value="Unassembled WGS sequence"/>
</dbReference>
<reference evidence="2" key="1">
    <citation type="submission" date="2006-10" db="EMBL/GenBank/DDBJ databases">
        <authorList>
            <person name="Amadeo P."/>
            <person name="Zhao Q."/>
            <person name="Wortman J."/>
            <person name="Fraser-Liggett C."/>
            <person name="Carlton J."/>
        </authorList>
    </citation>
    <scope>NUCLEOTIDE SEQUENCE</scope>
    <source>
        <strain evidence="2">G3</strain>
    </source>
</reference>
<dbReference type="VEuPathDB" id="TrichDB:TVAGG3_0290080"/>
<feature type="compositionally biased region" description="Low complexity" evidence="1">
    <location>
        <begin position="423"/>
        <end position="464"/>
    </location>
</feature>
<organism evidence="2 3">
    <name type="scientific">Trichomonas vaginalis (strain ATCC PRA-98 / G3)</name>
    <dbReference type="NCBI Taxonomy" id="412133"/>
    <lineage>
        <taxon>Eukaryota</taxon>
        <taxon>Metamonada</taxon>
        <taxon>Parabasalia</taxon>
        <taxon>Trichomonadida</taxon>
        <taxon>Trichomonadidae</taxon>
        <taxon>Trichomonas</taxon>
    </lineage>
</organism>
<feature type="compositionally biased region" description="Basic and acidic residues" evidence="1">
    <location>
        <begin position="409"/>
        <end position="420"/>
    </location>
</feature>
<proteinExistence type="predicted"/>
<keyword evidence="3" id="KW-1185">Reference proteome</keyword>
<feature type="region of interest" description="Disordered" evidence="1">
    <location>
        <begin position="40"/>
        <end position="66"/>
    </location>
</feature>
<feature type="compositionally biased region" description="Polar residues" evidence="1">
    <location>
        <begin position="55"/>
        <end position="66"/>
    </location>
</feature>
<dbReference type="VEuPathDB" id="TrichDB:TVAG_452060"/>
<gene>
    <name evidence="2" type="ORF">TVAG_452060</name>
</gene>
<sequence length="506" mass="59058">MSEKPCSITIGTHKRPVIRRPTTTYRNNVSASQPISISAKSSLTKLSRTSSTASIKNRQPQPEQQQVKTAASTLDDQECINIRNNVMQTGDLSQVSDQDLTKLHSHLREYVADCSMNEQYDEAQKAYNLAELSKQEIQTRSKSALPSERSVQSTSQQREEIEKDYQQKIQDLNQRLDQKIQTLQEKHKQETEQFENVWIEEMPRKYRKPSQKLLELKEMERNLALANNFDGAKRIHSEVQALADIETQNAQRALVKDYRTYKKQMEKRMERDLDNIENIRQRQTTFLETQKEKRLDELANRDKVLQQKKSESEHEKSSSQSLQIAPTYAGSRKRDSIHKNLLGELKPPNDKSILEQERKENNERKRRQAEFQKKLNFSKKSPEKQENLESYKNITAPSPKTFNEEVMEVEEKIRESHNDQDNEQNQEQQQEQPQEQNGQPPQQQNEQIQNENQQNENNEPQNQQEPPPQNTGQVSLGASLRQAVEERLEDNDPEKDGFHKSQETQI</sequence>
<dbReference type="InParanoid" id="A2DJS8"/>
<dbReference type="SMR" id="A2DJS8"/>
<evidence type="ECO:0000313" key="3">
    <source>
        <dbReference type="Proteomes" id="UP000001542"/>
    </source>
</evidence>
<dbReference type="KEGG" id="tva:5464797"/>
<feature type="region of interest" description="Disordered" evidence="1">
    <location>
        <begin position="305"/>
        <end position="506"/>
    </location>
</feature>
<feature type="compositionally biased region" description="Basic and acidic residues" evidence="1">
    <location>
        <begin position="305"/>
        <end position="317"/>
    </location>
</feature>
<feature type="compositionally biased region" description="Basic and acidic residues" evidence="1">
    <location>
        <begin position="380"/>
        <end position="389"/>
    </location>
</feature>
<feature type="compositionally biased region" description="Polar residues" evidence="1">
    <location>
        <begin position="390"/>
        <end position="401"/>
    </location>
</feature>
<feature type="compositionally biased region" description="Low complexity" evidence="1">
    <location>
        <begin position="40"/>
        <end position="54"/>
    </location>
</feature>
<dbReference type="PANTHER" id="PTHR47026">
    <property type="entry name" value="PIGMENTOSA GTPASE REGULATOR-LIKE PROTEIN, PUTATIVE-RELATED"/>
    <property type="match status" value="1"/>
</dbReference>
<dbReference type="OrthoDB" id="10652838at2759"/>
<dbReference type="AlphaFoldDB" id="A2DJS8"/>
<feature type="compositionally biased region" description="Basic and acidic residues" evidence="1">
    <location>
        <begin position="494"/>
        <end position="506"/>
    </location>
</feature>